<dbReference type="GO" id="GO:0046872">
    <property type="term" value="F:metal ion binding"/>
    <property type="evidence" value="ECO:0007669"/>
    <property type="project" value="UniProtKB-KW"/>
</dbReference>
<gene>
    <name evidence="11" type="primary">mgtE</name>
    <name evidence="11" type="ORF">DKT75_09065</name>
</gene>
<dbReference type="Gene3D" id="1.25.60.10">
    <property type="entry name" value="MgtE N-terminal domain-like"/>
    <property type="match status" value="1"/>
</dbReference>
<comment type="caution">
    <text evidence="11">The sequence shown here is derived from an EMBL/GenBank/DDBJ whole genome shotgun (WGS) entry which is preliminary data.</text>
</comment>
<feature type="domain" description="CBS" evidence="10">
    <location>
        <begin position="190"/>
        <end position="248"/>
    </location>
</feature>
<dbReference type="InterPro" id="IPR006667">
    <property type="entry name" value="SLC41_membr_dom"/>
</dbReference>
<evidence type="ECO:0000256" key="4">
    <source>
        <dbReference type="ARBA" id="ARBA00022692"/>
    </source>
</evidence>
<dbReference type="Gene3D" id="3.10.580.10">
    <property type="entry name" value="CBS-domain"/>
    <property type="match status" value="1"/>
</dbReference>
<dbReference type="GO" id="GO:0005886">
    <property type="term" value="C:plasma membrane"/>
    <property type="evidence" value="ECO:0007669"/>
    <property type="project" value="UniProtKB-SubCell"/>
</dbReference>
<dbReference type="Proteomes" id="UP000245506">
    <property type="component" value="Unassembled WGS sequence"/>
</dbReference>
<keyword evidence="4 9" id="KW-0812">Transmembrane</keyword>
<keyword evidence="9" id="KW-1003">Cell membrane</keyword>
<dbReference type="SMART" id="SM00924">
    <property type="entry name" value="MgtE_N"/>
    <property type="match status" value="1"/>
</dbReference>
<dbReference type="NCBIfam" id="TIGR00400">
    <property type="entry name" value="mgtE"/>
    <property type="match status" value="1"/>
</dbReference>
<evidence type="ECO:0000256" key="5">
    <source>
        <dbReference type="ARBA" id="ARBA00022842"/>
    </source>
</evidence>
<dbReference type="CDD" id="cd04606">
    <property type="entry name" value="CBS_pair_Mg_transporter"/>
    <property type="match status" value="1"/>
</dbReference>
<evidence type="ECO:0000256" key="8">
    <source>
        <dbReference type="PROSITE-ProRule" id="PRU00703"/>
    </source>
</evidence>
<keyword evidence="6 9" id="KW-1133">Transmembrane helix</keyword>
<keyword evidence="5 9" id="KW-0460">Magnesium</keyword>
<evidence type="ECO:0000313" key="12">
    <source>
        <dbReference type="Proteomes" id="UP000245506"/>
    </source>
</evidence>
<evidence type="ECO:0000256" key="1">
    <source>
        <dbReference type="ARBA" id="ARBA00004141"/>
    </source>
</evidence>
<evidence type="ECO:0000256" key="3">
    <source>
        <dbReference type="ARBA" id="ARBA00022448"/>
    </source>
</evidence>
<evidence type="ECO:0000256" key="6">
    <source>
        <dbReference type="ARBA" id="ARBA00022989"/>
    </source>
</evidence>
<dbReference type="EMBL" id="QGKL01000028">
    <property type="protein sequence ID" value="PWQ96537.1"/>
    <property type="molecule type" value="Genomic_DNA"/>
</dbReference>
<comment type="subcellular location">
    <subcellularLocation>
        <location evidence="9">Cell membrane</location>
        <topology evidence="9">Multi-pass membrane protein</topology>
    </subcellularLocation>
    <subcellularLocation>
        <location evidence="1">Membrane</location>
        <topology evidence="1">Multi-pass membrane protein</topology>
    </subcellularLocation>
</comment>
<reference evidence="11 12" key="1">
    <citation type="submission" date="2018-05" db="EMBL/GenBank/DDBJ databases">
        <title>Leucothrix arctica sp. nov., isolated from Arctic seawater.</title>
        <authorList>
            <person name="Choi A."/>
            <person name="Baek K."/>
        </authorList>
    </citation>
    <scope>NUCLEOTIDE SEQUENCE [LARGE SCALE GENOMIC DNA]</scope>
    <source>
        <strain evidence="11 12">IMCC9719</strain>
    </source>
</reference>
<dbReference type="SUPFAM" id="SSF54631">
    <property type="entry name" value="CBS-domain pair"/>
    <property type="match status" value="1"/>
</dbReference>
<dbReference type="PROSITE" id="PS51371">
    <property type="entry name" value="CBS"/>
    <property type="match status" value="2"/>
</dbReference>
<dbReference type="InterPro" id="IPR046342">
    <property type="entry name" value="CBS_dom_sf"/>
</dbReference>
<evidence type="ECO:0000313" key="11">
    <source>
        <dbReference type="EMBL" id="PWQ96537.1"/>
    </source>
</evidence>
<evidence type="ECO:0000256" key="2">
    <source>
        <dbReference type="ARBA" id="ARBA00009749"/>
    </source>
</evidence>
<feature type="transmembrane region" description="Helical" evidence="9">
    <location>
        <begin position="407"/>
        <end position="434"/>
    </location>
</feature>
<keyword evidence="12" id="KW-1185">Reference proteome</keyword>
<keyword evidence="7 9" id="KW-0472">Membrane</keyword>
<dbReference type="Pfam" id="PF01769">
    <property type="entry name" value="MgtE"/>
    <property type="match status" value="1"/>
</dbReference>
<feature type="domain" description="CBS" evidence="10">
    <location>
        <begin position="126"/>
        <end position="188"/>
    </location>
</feature>
<dbReference type="PANTHER" id="PTHR43773:SF1">
    <property type="entry name" value="MAGNESIUM TRANSPORTER MGTE"/>
    <property type="match status" value="1"/>
</dbReference>
<feature type="transmembrane region" description="Helical" evidence="9">
    <location>
        <begin position="346"/>
        <end position="367"/>
    </location>
</feature>
<dbReference type="InterPro" id="IPR006669">
    <property type="entry name" value="MgtE_transporter"/>
</dbReference>
<dbReference type="InterPro" id="IPR006668">
    <property type="entry name" value="Mg_transptr_MgtE_intracell_dom"/>
</dbReference>
<evidence type="ECO:0000259" key="10">
    <source>
        <dbReference type="PROSITE" id="PS51371"/>
    </source>
</evidence>
<accession>A0A317CDS7</accession>
<feature type="transmembrane region" description="Helical" evidence="9">
    <location>
        <begin position="298"/>
        <end position="325"/>
    </location>
</feature>
<dbReference type="PANTHER" id="PTHR43773">
    <property type="entry name" value="MAGNESIUM TRANSPORTER MGTE"/>
    <property type="match status" value="1"/>
</dbReference>
<dbReference type="InterPro" id="IPR038076">
    <property type="entry name" value="MgtE_N_sf"/>
</dbReference>
<proteinExistence type="inferred from homology"/>
<dbReference type="InterPro" id="IPR036739">
    <property type="entry name" value="SLC41_membr_dom_sf"/>
</dbReference>
<comment type="subunit">
    <text evidence="9">Homodimer.</text>
</comment>
<dbReference type="SUPFAM" id="SSF158791">
    <property type="entry name" value="MgtE N-terminal domain-like"/>
    <property type="match status" value="1"/>
</dbReference>
<comment type="similarity">
    <text evidence="2 9">Belongs to the SLC41A transporter family.</text>
</comment>
<dbReference type="AlphaFoldDB" id="A0A317CDS7"/>
<evidence type="ECO:0000256" key="9">
    <source>
        <dbReference type="RuleBase" id="RU362011"/>
    </source>
</evidence>
<comment type="function">
    <text evidence="9">Acts as a magnesium transporter.</text>
</comment>
<evidence type="ECO:0000256" key="7">
    <source>
        <dbReference type="ARBA" id="ARBA00023136"/>
    </source>
</evidence>
<protein>
    <recommendedName>
        <fullName evidence="9">Magnesium transporter MgtE</fullName>
    </recommendedName>
</protein>
<name>A0A317CDS7_9GAMM</name>
<sequence length="435" mass="47275">MEALADFDKEVLLGLFADLEAAEIARLLESIPDSQRGQLWSVIPQDRNGDVLVELGEVARLSLVKYLEHEQVVEAVSNLESNDLAEMVDTLPDDVGEAIRQSLDYHGLRGLEATLAFPEDSVGRVMETDAIAVRSDITLETVLRFLRNRESIPDHTPSLMVIDRQRVFQGVLHLSDLLTHNPSVLVEEVMDKDGLFIAPNASQHDLAIMFRDLDLISIAVVDEDGVLLGRVTLDDMVDILHEEADHQILGAVGLDEEEDLFSPILSSAKRRLFWLGINLATAFLAAWVIGLFEATLQQIVALAVLMPIVASMGGIAGGQTLTLMIRGLATGKISSANSKWLAYKEITISAISGVTWAIVVGIVSYFWFSDIRISMVLAASMIVNLLIASLSGFGIPMLMKKVGIDPALAGGVVLTTVTDVIGFVSFLGLATMFLL</sequence>
<keyword evidence="8" id="KW-0129">CBS domain</keyword>
<dbReference type="SUPFAM" id="SSF161093">
    <property type="entry name" value="MgtE membrane domain-like"/>
    <property type="match status" value="1"/>
</dbReference>
<feature type="transmembrane region" description="Helical" evidence="9">
    <location>
        <begin position="373"/>
        <end position="395"/>
    </location>
</feature>
<dbReference type="GO" id="GO:0015095">
    <property type="term" value="F:magnesium ion transmembrane transporter activity"/>
    <property type="evidence" value="ECO:0007669"/>
    <property type="project" value="UniProtKB-UniRule"/>
</dbReference>
<feature type="transmembrane region" description="Helical" evidence="9">
    <location>
        <begin position="272"/>
        <end position="292"/>
    </location>
</feature>
<dbReference type="OrthoDB" id="9790355at2"/>
<dbReference type="Pfam" id="PF00571">
    <property type="entry name" value="CBS"/>
    <property type="match status" value="2"/>
</dbReference>
<dbReference type="Gene3D" id="1.10.357.20">
    <property type="entry name" value="SLC41 divalent cation transporters, integral membrane domain"/>
    <property type="match status" value="1"/>
</dbReference>
<dbReference type="InterPro" id="IPR000644">
    <property type="entry name" value="CBS_dom"/>
</dbReference>
<keyword evidence="3 9" id="KW-0813">Transport</keyword>
<dbReference type="Pfam" id="PF03448">
    <property type="entry name" value="MgtE_N"/>
    <property type="match status" value="1"/>
</dbReference>
<keyword evidence="9" id="KW-0479">Metal-binding</keyword>
<organism evidence="11 12">
    <name type="scientific">Leucothrix arctica</name>
    <dbReference type="NCBI Taxonomy" id="1481894"/>
    <lineage>
        <taxon>Bacteria</taxon>
        <taxon>Pseudomonadati</taxon>
        <taxon>Pseudomonadota</taxon>
        <taxon>Gammaproteobacteria</taxon>
        <taxon>Thiotrichales</taxon>
        <taxon>Thiotrichaceae</taxon>
        <taxon>Leucothrix</taxon>
    </lineage>
</organism>